<feature type="domain" description="K Homology" evidence="4">
    <location>
        <begin position="95"/>
        <end position="167"/>
    </location>
</feature>
<feature type="region of interest" description="Disordered" evidence="3">
    <location>
        <begin position="640"/>
        <end position="669"/>
    </location>
</feature>
<name>A0A913Z7U4_PATMI</name>
<keyword evidence="6" id="KW-1185">Reference proteome</keyword>
<evidence type="ECO:0000256" key="2">
    <source>
        <dbReference type="PROSITE-ProRule" id="PRU00117"/>
    </source>
</evidence>
<sequence>MTDFQAVAPPASISNDGKSAFADAVQRAKQIAAKIGGSTLPAGQAGDPTVLGLKRPLDDLSGDEPAGKKAMAFPNMNDPLGNMFKQSMPGMPGVGSTTENYQVPANLVGLIIGRGGETINKIQEAAGCKVQVAGQNDLDNPDVRTCTLTGSLDAVQRAKQELNNIIYNSKEAVTEQLMIKANKVGLIIGKKGETIRKLMEQSGAKMMMIQDSTMNTGLEKPLKITGDQSQVDMAKELINDLLEKQQQEYNNSMAAGGGGGGGPRGPPSYGGGGGDSREFTVPRQTVGIIIGKKGEMIRNIQEETGAKVQFKEDDGSEERVCIINGPTPAVERAQEIVDEIVQDAKQRDMERNMGMRGRGRGRGGGPNNFGNRGGYMGGRPGMMRDNQFRNGGEMREVPVAANKCGLIIGRGGANIQGITARSGARVEMTPRLNQMGEKIFTIQGTLEQVTTAEQLIQEKLSQGNMGGGPGGGGGYQGGGHQGNQNFNPGGGGGGWGNNGYGGAGGAGGWGQPQGQQQQQQQQQPGQDQAKSNEAAWQAYYQQQQQYYQQQQQPGQAMQPQAAATSSPQSAAGAQPTATQSQGQSQTTGAGQVDFTSQWADYYKQQAEQMRGQPGGAQQGGAQPDYSAAWAEYFRQQQMMYAGQTAQPGQAAPAGQPGQQPNQQATGYPQ</sequence>
<evidence type="ECO:0000259" key="4">
    <source>
        <dbReference type="SMART" id="SM00322"/>
    </source>
</evidence>
<dbReference type="GeneID" id="119721096"/>
<dbReference type="Gene3D" id="3.30.1370.10">
    <property type="entry name" value="K Homology domain, type 1"/>
    <property type="match status" value="4"/>
</dbReference>
<accession>A0A913Z7U4</accession>
<feature type="region of interest" description="Disordered" evidence="3">
    <location>
        <begin position="461"/>
        <end position="533"/>
    </location>
</feature>
<dbReference type="CDD" id="cd22396">
    <property type="entry name" value="KH-I_FUBP_rpt1"/>
    <property type="match status" value="1"/>
</dbReference>
<evidence type="ECO:0000313" key="5">
    <source>
        <dbReference type="EnsemblMetazoa" id="XP_038046915.1"/>
    </source>
</evidence>
<organism evidence="5 6">
    <name type="scientific">Patiria miniata</name>
    <name type="common">Bat star</name>
    <name type="synonym">Asterina miniata</name>
    <dbReference type="NCBI Taxonomy" id="46514"/>
    <lineage>
        <taxon>Eukaryota</taxon>
        <taxon>Metazoa</taxon>
        <taxon>Echinodermata</taxon>
        <taxon>Eleutherozoa</taxon>
        <taxon>Asterozoa</taxon>
        <taxon>Asteroidea</taxon>
        <taxon>Valvatacea</taxon>
        <taxon>Valvatida</taxon>
        <taxon>Asterinidae</taxon>
        <taxon>Patiria</taxon>
    </lineage>
</organism>
<dbReference type="Pfam" id="PF00013">
    <property type="entry name" value="KH_1"/>
    <property type="match status" value="4"/>
</dbReference>
<feature type="region of interest" description="Disordered" evidence="3">
    <location>
        <begin position="550"/>
        <end position="623"/>
    </location>
</feature>
<feature type="compositionally biased region" description="Low complexity" evidence="3">
    <location>
        <begin position="641"/>
        <end position="669"/>
    </location>
</feature>
<feature type="compositionally biased region" description="Low complexity" evidence="3">
    <location>
        <begin position="550"/>
        <end position="591"/>
    </location>
</feature>
<dbReference type="InterPro" id="IPR036612">
    <property type="entry name" value="KH_dom_type_1_sf"/>
</dbReference>
<dbReference type="PROSITE" id="PS50084">
    <property type="entry name" value="KH_TYPE_1"/>
    <property type="match status" value="4"/>
</dbReference>
<feature type="compositionally biased region" description="Gly residues" evidence="3">
    <location>
        <begin position="255"/>
        <end position="274"/>
    </location>
</feature>
<evidence type="ECO:0000313" key="6">
    <source>
        <dbReference type="Proteomes" id="UP000887568"/>
    </source>
</evidence>
<feature type="compositionally biased region" description="Gly residues" evidence="3">
    <location>
        <begin position="464"/>
        <end position="481"/>
    </location>
</feature>
<keyword evidence="2" id="KW-0694">RNA-binding</keyword>
<dbReference type="InterPro" id="IPR004088">
    <property type="entry name" value="KH_dom_type_1"/>
</dbReference>
<keyword evidence="1" id="KW-0677">Repeat</keyword>
<dbReference type="CDD" id="cd22398">
    <property type="entry name" value="KH-I_FUBP_rpt3"/>
    <property type="match status" value="1"/>
</dbReference>
<dbReference type="PANTHER" id="PTHR10288">
    <property type="entry name" value="KH DOMAIN CONTAINING RNA BINDING PROTEIN"/>
    <property type="match status" value="1"/>
</dbReference>
<feature type="region of interest" description="Disordered" evidence="3">
    <location>
        <begin position="353"/>
        <end position="381"/>
    </location>
</feature>
<evidence type="ECO:0000256" key="3">
    <source>
        <dbReference type="SAM" id="MobiDB-lite"/>
    </source>
</evidence>
<dbReference type="SMART" id="SM00322">
    <property type="entry name" value="KH"/>
    <property type="match status" value="4"/>
</dbReference>
<reference evidence="5" key="1">
    <citation type="submission" date="2022-11" db="UniProtKB">
        <authorList>
            <consortium name="EnsemblMetazoa"/>
        </authorList>
    </citation>
    <scope>IDENTIFICATION</scope>
</reference>
<dbReference type="OMA" id="QPWGPYG"/>
<feature type="compositionally biased region" description="Gly residues" evidence="3">
    <location>
        <begin position="488"/>
        <end position="511"/>
    </location>
</feature>
<dbReference type="GO" id="GO:0003723">
    <property type="term" value="F:RNA binding"/>
    <property type="evidence" value="ECO:0007669"/>
    <property type="project" value="UniProtKB-UniRule"/>
</dbReference>
<dbReference type="Proteomes" id="UP000887568">
    <property type="component" value="Unplaced"/>
</dbReference>
<dbReference type="SUPFAM" id="SSF54791">
    <property type="entry name" value="Eukaryotic type KH-domain (KH-domain type I)"/>
    <property type="match status" value="4"/>
</dbReference>
<feature type="domain" description="K Homology" evidence="4">
    <location>
        <begin position="391"/>
        <end position="461"/>
    </location>
</feature>
<feature type="compositionally biased region" description="Gly residues" evidence="3">
    <location>
        <begin position="362"/>
        <end position="380"/>
    </location>
</feature>
<protein>
    <recommendedName>
        <fullName evidence="4">K Homology domain-containing protein</fullName>
    </recommendedName>
</protein>
<feature type="compositionally biased region" description="Low complexity" evidence="3">
    <location>
        <begin position="512"/>
        <end position="526"/>
    </location>
</feature>
<proteinExistence type="predicted"/>
<evidence type="ECO:0000256" key="1">
    <source>
        <dbReference type="ARBA" id="ARBA00022737"/>
    </source>
</evidence>
<feature type="region of interest" description="Disordered" evidence="3">
    <location>
        <begin position="251"/>
        <end position="280"/>
    </location>
</feature>
<dbReference type="RefSeq" id="XP_038046915.1">
    <property type="nucleotide sequence ID" value="XM_038190987.1"/>
</dbReference>
<dbReference type="EnsemblMetazoa" id="XM_038190987.1">
    <property type="protein sequence ID" value="XP_038046915.1"/>
    <property type="gene ID" value="LOC119721096"/>
</dbReference>
<feature type="domain" description="K Homology" evidence="4">
    <location>
        <begin position="273"/>
        <end position="342"/>
    </location>
</feature>
<dbReference type="OrthoDB" id="5204190at2759"/>
<feature type="domain" description="K Homology" evidence="4">
    <location>
        <begin position="171"/>
        <end position="243"/>
    </location>
</feature>
<dbReference type="AlphaFoldDB" id="A0A913Z7U4"/>
<dbReference type="InterPro" id="IPR004087">
    <property type="entry name" value="KH_dom"/>
</dbReference>